<dbReference type="Gene3D" id="1.10.10.60">
    <property type="entry name" value="Homeodomain-like"/>
    <property type="match status" value="1"/>
</dbReference>
<accession>A0A1T5CB47</accession>
<proteinExistence type="predicted"/>
<sequence length="290" mass="34428">MKMRNIPTYDFHKTKYGSELLIDVVALKDIKKYLSDHSLHALTYYDITLITDGEGFFRIDETNHQVKVSDVLFSQPYQLREWDTQYIADGYALIFEEEFLLSFFNDPNFINNISFFKKYCNNSRLELSTSVFEQINFLMQQIKDEIDKYAVKNKHILRALLYQVLMTLDRAFIGQYAIAPQSDSHNYVDRFLTFVHADFQINHEVQYYAEKLYLTPNYLNELVKKVTGMPAKQIIQTKLINESKKYLLYSDLTVAEISERLSFETPSYFIRFFRKRTGCTPLQYRKDQKP</sequence>
<keyword evidence="3" id="KW-0804">Transcription</keyword>
<dbReference type="PROSITE" id="PS01124">
    <property type="entry name" value="HTH_ARAC_FAMILY_2"/>
    <property type="match status" value="1"/>
</dbReference>
<gene>
    <name evidence="5" type="ORF">SAMN05660349_01798</name>
</gene>
<dbReference type="PRINTS" id="PR00032">
    <property type="entry name" value="HTHARAC"/>
</dbReference>
<dbReference type="InterPro" id="IPR020449">
    <property type="entry name" value="Tscrpt_reg_AraC-type_HTH"/>
</dbReference>
<name>A0A1T5CB47_9BACT</name>
<dbReference type="InterPro" id="IPR009057">
    <property type="entry name" value="Homeodomain-like_sf"/>
</dbReference>
<evidence type="ECO:0000256" key="2">
    <source>
        <dbReference type="ARBA" id="ARBA00023125"/>
    </source>
</evidence>
<evidence type="ECO:0000313" key="5">
    <source>
        <dbReference type="EMBL" id="SKB56556.1"/>
    </source>
</evidence>
<dbReference type="InterPro" id="IPR037923">
    <property type="entry name" value="HTH-like"/>
</dbReference>
<evidence type="ECO:0000256" key="3">
    <source>
        <dbReference type="ARBA" id="ARBA00023163"/>
    </source>
</evidence>
<keyword evidence="6" id="KW-1185">Reference proteome</keyword>
<dbReference type="PANTHER" id="PTHR43280">
    <property type="entry name" value="ARAC-FAMILY TRANSCRIPTIONAL REGULATOR"/>
    <property type="match status" value="1"/>
</dbReference>
<dbReference type="SUPFAM" id="SSF51215">
    <property type="entry name" value="Regulatory protein AraC"/>
    <property type="match status" value="1"/>
</dbReference>
<dbReference type="InterPro" id="IPR018060">
    <property type="entry name" value="HTH_AraC"/>
</dbReference>
<dbReference type="Proteomes" id="UP000190852">
    <property type="component" value="Unassembled WGS sequence"/>
</dbReference>
<dbReference type="AlphaFoldDB" id="A0A1T5CB47"/>
<evidence type="ECO:0000313" key="6">
    <source>
        <dbReference type="Proteomes" id="UP000190852"/>
    </source>
</evidence>
<feature type="domain" description="HTH araC/xylS-type" evidence="4">
    <location>
        <begin position="189"/>
        <end position="287"/>
    </location>
</feature>
<keyword evidence="1" id="KW-0805">Transcription regulation</keyword>
<evidence type="ECO:0000259" key="4">
    <source>
        <dbReference type="PROSITE" id="PS01124"/>
    </source>
</evidence>
<dbReference type="Pfam" id="PF12833">
    <property type="entry name" value="HTH_18"/>
    <property type="match status" value="1"/>
</dbReference>
<dbReference type="EMBL" id="FUYQ01000011">
    <property type="protein sequence ID" value="SKB56556.1"/>
    <property type="molecule type" value="Genomic_DNA"/>
</dbReference>
<dbReference type="GO" id="GO:0043565">
    <property type="term" value="F:sequence-specific DNA binding"/>
    <property type="evidence" value="ECO:0007669"/>
    <property type="project" value="InterPro"/>
</dbReference>
<dbReference type="PANTHER" id="PTHR43280:SF32">
    <property type="entry name" value="TRANSCRIPTIONAL REGULATORY PROTEIN"/>
    <property type="match status" value="1"/>
</dbReference>
<reference evidence="6" key="1">
    <citation type="submission" date="2017-02" db="EMBL/GenBank/DDBJ databases">
        <authorList>
            <person name="Varghese N."/>
            <person name="Submissions S."/>
        </authorList>
    </citation>
    <scope>NUCLEOTIDE SEQUENCE [LARGE SCALE GENOMIC DNA]</scope>
    <source>
        <strain evidence="6">DSM 24967</strain>
    </source>
</reference>
<dbReference type="GO" id="GO:0003700">
    <property type="term" value="F:DNA-binding transcription factor activity"/>
    <property type="evidence" value="ECO:0007669"/>
    <property type="project" value="InterPro"/>
</dbReference>
<organism evidence="5 6">
    <name type="scientific">Parabacteroides chartae</name>
    <dbReference type="NCBI Taxonomy" id="1037355"/>
    <lineage>
        <taxon>Bacteria</taxon>
        <taxon>Pseudomonadati</taxon>
        <taxon>Bacteroidota</taxon>
        <taxon>Bacteroidia</taxon>
        <taxon>Bacteroidales</taxon>
        <taxon>Tannerellaceae</taxon>
        <taxon>Parabacteroides</taxon>
    </lineage>
</organism>
<keyword evidence="2 5" id="KW-0238">DNA-binding</keyword>
<dbReference type="SMART" id="SM00342">
    <property type="entry name" value="HTH_ARAC"/>
    <property type="match status" value="1"/>
</dbReference>
<dbReference type="RefSeq" id="WP_245832558.1">
    <property type="nucleotide sequence ID" value="NZ_FUYQ01000011.1"/>
</dbReference>
<dbReference type="SUPFAM" id="SSF46689">
    <property type="entry name" value="Homeodomain-like"/>
    <property type="match status" value="1"/>
</dbReference>
<evidence type="ECO:0000256" key="1">
    <source>
        <dbReference type="ARBA" id="ARBA00023015"/>
    </source>
</evidence>
<protein>
    <submittedName>
        <fullName evidence="5">AraC-type DNA-binding protein</fullName>
    </submittedName>
</protein>